<evidence type="ECO:0000256" key="6">
    <source>
        <dbReference type="ARBA" id="ARBA00023136"/>
    </source>
</evidence>
<feature type="transmembrane region" description="Helical" evidence="7">
    <location>
        <begin position="453"/>
        <end position="473"/>
    </location>
</feature>
<dbReference type="Pfam" id="PF00528">
    <property type="entry name" value="BPD_transp_1"/>
    <property type="match status" value="2"/>
</dbReference>
<feature type="transmembrane region" description="Helical" evidence="7">
    <location>
        <begin position="595"/>
        <end position="617"/>
    </location>
</feature>
<feature type="transmembrane region" description="Helical" evidence="7">
    <location>
        <begin position="361"/>
        <end position="381"/>
    </location>
</feature>
<dbReference type="PANTHER" id="PTHR47737:SF1">
    <property type="entry name" value="GLYCINE BETAINE_PROLINE BETAINE TRANSPORT SYSTEM PERMEASE PROTEIN PROW"/>
    <property type="match status" value="1"/>
</dbReference>
<evidence type="ECO:0000313" key="10">
    <source>
        <dbReference type="Proteomes" id="UP001652503"/>
    </source>
</evidence>
<feature type="transmembrane region" description="Helical" evidence="7">
    <location>
        <begin position="287"/>
        <end position="310"/>
    </location>
</feature>
<dbReference type="CDD" id="cd06261">
    <property type="entry name" value="TM_PBP2"/>
    <property type="match status" value="2"/>
</dbReference>
<dbReference type="EMBL" id="JAOWLA010000034">
    <property type="protein sequence ID" value="MCV2866905.1"/>
    <property type="molecule type" value="Genomic_DNA"/>
</dbReference>
<feature type="transmembrane region" description="Helical" evidence="7">
    <location>
        <begin position="141"/>
        <end position="158"/>
    </location>
</feature>
<accession>A0ABT2Z788</accession>
<keyword evidence="3" id="KW-1003">Cell membrane</keyword>
<dbReference type="PANTHER" id="PTHR47737">
    <property type="entry name" value="GLYCINE BETAINE/PROLINE BETAINE TRANSPORT SYSTEM PERMEASE PROTEIN PROW"/>
    <property type="match status" value="1"/>
</dbReference>
<name>A0ABT2Z788_9RHOB</name>
<evidence type="ECO:0000313" key="9">
    <source>
        <dbReference type="EMBL" id="MCV2866905.1"/>
    </source>
</evidence>
<evidence type="ECO:0000256" key="1">
    <source>
        <dbReference type="ARBA" id="ARBA00004651"/>
    </source>
</evidence>
<organism evidence="9 10">
    <name type="scientific">Albidovulum sediminicola</name>
    <dbReference type="NCBI Taxonomy" id="2984331"/>
    <lineage>
        <taxon>Bacteria</taxon>
        <taxon>Pseudomonadati</taxon>
        <taxon>Pseudomonadota</taxon>
        <taxon>Alphaproteobacteria</taxon>
        <taxon>Rhodobacterales</taxon>
        <taxon>Paracoccaceae</taxon>
        <taxon>Albidovulum</taxon>
    </lineage>
</organism>
<evidence type="ECO:0000256" key="4">
    <source>
        <dbReference type="ARBA" id="ARBA00022692"/>
    </source>
</evidence>
<dbReference type="SUPFAM" id="SSF161098">
    <property type="entry name" value="MetI-like"/>
    <property type="match status" value="2"/>
</dbReference>
<comment type="subcellular location">
    <subcellularLocation>
        <location evidence="1 7">Cell membrane</location>
        <topology evidence="1 7">Multi-pass membrane protein</topology>
    </subcellularLocation>
</comment>
<feature type="transmembrane region" description="Helical" evidence="7">
    <location>
        <begin position="322"/>
        <end position="340"/>
    </location>
</feature>
<proteinExistence type="inferred from homology"/>
<dbReference type="Proteomes" id="UP001652503">
    <property type="component" value="Unassembled WGS sequence"/>
</dbReference>
<keyword evidence="5 7" id="KW-1133">Transmembrane helix</keyword>
<keyword evidence="6 7" id="KW-0472">Membrane</keyword>
<dbReference type="InterPro" id="IPR035906">
    <property type="entry name" value="MetI-like_sf"/>
</dbReference>
<dbReference type="Gene3D" id="1.10.3720.10">
    <property type="entry name" value="MetI-like"/>
    <property type="match status" value="2"/>
</dbReference>
<feature type="transmembrane region" description="Helical" evidence="7">
    <location>
        <begin position="165"/>
        <end position="189"/>
    </location>
</feature>
<comment type="similarity">
    <text evidence="7">Belongs to the binding-protein-dependent transport system permease family.</text>
</comment>
<dbReference type="InterPro" id="IPR000515">
    <property type="entry name" value="MetI-like"/>
</dbReference>
<keyword evidence="2 7" id="KW-0813">Transport</keyword>
<evidence type="ECO:0000256" key="5">
    <source>
        <dbReference type="ARBA" id="ARBA00022989"/>
    </source>
</evidence>
<evidence type="ECO:0000259" key="8">
    <source>
        <dbReference type="PROSITE" id="PS50928"/>
    </source>
</evidence>
<keyword evidence="10" id="KW-1185">Reference proteome</keyword>
<evidence type="ECO:0000256" key="3">
    <source>
        <dbReference type="ARBA" id="ARBA00022475"/>
    </source>
</evidence>
<reference evidence="9 10" key="1">
    <citation type="submission" date="2022-10" db="EMBL/GenBank/DDBJ databases">
        <title>Defluviimonas sp. nov., isolated from ocean surface water.</title>
        <authorList>
            <person name="He W."/>
            <person name="Wang L."/>
            <person name="Zhang D.-F."/>
        </authorList>
    </citation>
    <scope>NUCLEOTIDE SEQUENCE [LARGE SCALE GENOMIC DNA]</scope>
    <source>
        <strain evidence="9 10">WL0075</strain>
    </source>
</reference>
<feature type="domain" description="ABC transmembrane type-1" evidence="8">
    <location>
        <begin position="476"/>
        <end position="655"/>
    </location>
</feature>
<evidence type="ECO:0000256" key="2">
    <source>
        <dbReference type="ARBA" id="ARBA00022448"/>
    </source>
</evidence>
<dbReference type="PROSITE" id="PS50928">
    <property type="entry name" value="ABC_TM1"/>
    <property type="match status" value="2"/>
</dbReference>
<feature type="transmembrane region" description="Helical" evidence="7">
    <location>
        <begin position="428"/>
        <end position="447"/>
    </location>
</feature>
<feature type="transmembrane region" description="Helical" evidence="7">
    <location>
        <begin position="480"/>
        <end position="503"/>
    </location>
</feature>
<comment type="caution">
    <text evidence="9">The sequence shown here is derived from an EMBL/GenBank/DDBJ whole genome shotgun (WGS) entry which is preliminary data.</text>
</comment>
<gene>
    <name evidence="9" type="ORF">OE647_19560</name>
</gene>
<feature type="transmembrane region" description="Helical" evidence="7">
    <location>
        <begin position="523"/>
        <end position="550"/>
    </location>
</feature>
<feature type="transmembrane region" description="Helical" evidence="7">
    <location>
        <begin position="209"/>
        <end position="234"/>
    </location>
</feature>
<evidence type="ECO:0000256" key="7">
    <source>
        <dbReference type="RuleBase" id="RU363032"/>
    </source>
</evidence>
<keyword evidence="4 7" id="KW-0812">Transmembrane</keyword>
<protein>
    <submittedName>
        <fullName evidence="9">ABC transporter permease subunit</fullName>
    </submittedName>
</protein>
<sequence>MVAAVFWKSPQRAVLMIRPRLIMLLGLGLIAVTSIVPALREALPDWVVRLPSEWLLEPAEPINRFLAWLSRRAEIGPFEVKEITRGLAAIIEVPLSVLQGVLVKGVEVPVPGGEVRLAALPWWALTAALALFGQWAAGRRAAGMVVLVCFYFLVLDLWDEAMLTLASVAIAVMVGAIVGVVLGAAAHRWPRLDSFLNPVYDVMQTLPVFSYLVPILLFFGFGPVAALIATVIYAMPPMARNTTLALRRLPPSISELASMAGCSPRQRLLLVLLPAARQGLLTGFNQLVMLSLSAVIIASVIGAGGLGNVVLQGLKSMQLGRALEAGLGITLMAILLDRLSRAVASRRPSHGRATTGWKGHPVLLGSVALMLWGWLMVQAAPASGAFPEALTWNSGRLLDGFFGWVNVTFADSIGAISDGFVRHLFRPLKAALVALPWLGVVLFVALLSCLIRGVGLALGLTAILTFIAITGYWDMAMTSLYLVTISVLIATLIGFPIGVVAAQNARLGGLTALVIDTLQTLPTFVYLIPVVMLFGLGDFPAMVAIVAFALPPAIRYPMDGIARVPGSLIEAADMAGCTRLQRLLHVQIPYALPEIMLGLSQTVLMAFGMLVITALVGTRGLEQETLVAVSKAKVGEGLIAGLGISFLSITADRLITHGAARLRRRLGQV</sequence>
<feature type="domain" description="ABC transmembrane type-1" evidence="8">
    <location>
        <begin position="157"/>
        <end position="340"/>
    </location>
</feature>
<dbReference type="RefSeq" id="WP_263723454.1">
    <property type="nucleotide sequence ID" value="NZ_JAOWLA010000034.1"/>
</dbReference>